<keyword evidence="2" id="KW-1003">Cell membrane</keyword>
<dbReference type="PIRSF" id="PIRSF038958">
    <property type="entry name" value="PG_synth_SpoVB"/>
    <property type="match status" value="1"/>
</dbReference>
<evidence type="ECO:0000256" key="5">
    <source>
        <dbReference type="ARBA" id="ARBA00023136"/>
    </source>
</evidence>
<dbReference type="PANTHER" id="PTHR30250">
    <property type="entry name" value="PST FAMILY PREDICTED COLANIC ACID TRANSPORTER"/>
    <property type="match status" value="1"/>
</dbReference>
<feature type="transmembrane region" description="Helical" evidence="6">
    <location>
        <begin position="300"/>
        <end position="324"/>
    </location>
</feature>
<feature type="transmembrane region" description="Helical" evidence="6">
    <location>
        <begin position="186"/>
        <end position="205"/>
    </location>
</feature>
<evidence type="ECO:0000256" key="6">
    <source>
        <dbReference type="SAM" id="Phobius"/>
    </source>
</evidence>
<accession>A0ABW2UYW8</accession>
<feature type="transmembrane region" description="Helical" evidence="6">
    <location>
        <begin position="89"/>
        <end position="111"/>
    </location>
</feature>
<keyword evidence="4 6" id="KW-1133">Transmembrane helix</keyword>
<keyword evidence="8" id="KW-1185">Reference proteome</keyword>
<comment type="subcellular location">
    <subcellularLocation>
        <location evidence="1">Cell membrane</location>
        <topology evidence="1">Multi-pass membrane protein</topology>
    </subcellularLocation>
</comment>
<feature type="transmembrane region" description="Helical" evidence="6">
    <location>
        <begin position="432"/>
        <end position="456"/>
    </location>
</feature>
<dbReference type="EMBL" id="JBHTGQ010000002">
    <property type="protein sequence ID" value="MFC7748440.1"/>
    <property type="molecule type" value="Genomic_DNA"/>
</dbReference>
<keyword evidence="3 6" id="KW-0812">Transmembrane</keyword>
<dbReference type="Proteomes" id="UP001596528">
    <property type="component" value="Unassembled WGS sequence"/>
</dbReference>
<feature type="transmembrane region" description="Helical" evidence="6">
    <location>
        <begin position="47"/>
        <end position="68"/>
    </location>
</feature>
<evidence type="ECO:0000256" key="4">
    <source>
        <dbReference type="ARBA" id="ARBA00022989"/>
    </source>
</evidence>
<dbReference type="PANTHER" id="PTHR30250:SF24">
    <property type="entry name" value="STAGE V SPORULATION PROTEIN B"/>
    <property type="match status" value="1"/>
</dbReference>
<dbReference type="InterPro" id="IPR050833">
    <property type="entry name" value="Poly_Biosynth_Transport"/>
</dbReference>
<feature type="transmembrane region" description="Helical" evidence="6">
    <location>
        <begin position="468"/>
        <end position="486"/>
    </location>
</feature>
<sequence>MSAIKQSFIKGTMILLVAGIVNRILGFVPRIWLPRVIGAEGMGLYQMGYPFLIVLLAMITGGIPLAVAKLVAEADSAGDERRVRRILRVSLTLSMGLGLSFMTASLFLSRWLTDKLFTDERVYMTFLAMSPILVLVSVSAVYRGYFQGRRNMIPTAVSQLTETVFRIGGQLILASALLPYGVEYAAAGAMAGVVIGEIGGMLALLRSYARTKAAYAALPASQRADGEESGHAGTAPAVKEPSRTESVWSRLIRIALPVTGGRIAGSASYFLESIAIVQSLAIAGVATSAATAQYGMLQGMVIPLLLMPTALTYSLSVSLVPSLSEAAARGDMRTIHKRLHQSMRLALVSGAPFAVILFVLAEPLCYFLYQNADAGHMLRMMSPVALLLYLQSPLQAALQALDRPGTALINTLIGAVVKLALIYELASRPDWGIYGAITAICVNIAFVTLLHWGSVARLLRFSLPPSDFFKVGAGMALMAGAVAVVMGEPWTHSPALRFAAACAAGAAVYLFCLFALKLVDREDFIRIPWLGPKLQRWL</sequence>
<dbReference type="NCBIfam" id="TIGR02900">
    <property type="entry name" value="spore_V_B"/>
    <property type="match status" value="1"/>
</dbReference>
<organism evidence="7 8">
    <name type="scientific">Paenibacillus thermoaerophilus</name>
    <dbReference type="NCBI Taxonomy" id="1215385"/>
    <lineage>
        <taxon>Bacteria</taxon>
        <taxon>Bacillati</taxon>
        <taxon>Bacillota</taxon>
        <taxon>Bacilli</taxon>
        <taxon>Bacillales</taxon>
        <taxon>Paenibacillaceae</taxon>
        <taxon>Paenibacillus</taxon>
    </lineage>
</organism>
<feature type="transmembrane region" description="Helical" evidence="6">
    <location>
        <begin position="345"/>
        <end position="369"/>
    </location>
</feature>
<keyword evidence="5 6" id="KW-0472">Membrane</keyword>
<evidence type="ECO:0000313" key="8">
    <source>
        <dbReference type="Proteomes" id="UP001596528"/>
    </source>
</evidence>
<evidence type="ECO:0000256" key="1">
    <source>
        <dbReference type="ARBA" id="ARBA00004651"/>
    </source>
</evidence>
<feature type="transmembrane region" description="Helical" evidence="6">
    <location>
        <begin position="498"/>
        <end position="519"/>
    </location>
</feature>
<dbReference type="InterPro" id="IPR014249">
    <property type="entry name" value="Spore_V_B"/>
</dbReference>
<feature type="transmembrane region" description="Helical" evidence="6">
    <location>
        <begin position="123"/>
        <end position="142"/>
    </location>
</feature>
<gene>
    <name evidence="7" type="primary">spoVB</name>
    <name evidence="7" type="ORF">ACFQWB_00580</name>
</gene>
<evidence type="ECO:0000256" key="2">
    <source>
        <dbReference type="ARBA" id="ARBA00022475"/>
    </source>
</evidence>
<protein>
    <submittedName>
        <fullName evidence="7">Stage V sporulation protein B</fullName>
    </submittedName>
</protein>
<dbReference type="RefSeq" id="WP_281281878.1">
    <property type="nucleotide sequence ID" value="NZ_JBHTGQ010000002.1"/>
</dbReference>
<dbReference type="CDD" id="cd13124">
    <property type="entry name" value="MATE_SpoVB_like"/>
    <property type="match status" value="1"/>
</dbReference>
<dbReference type="InterPro" id="IPR002797">
    <property type="entry name" value="Polysacc_synth"/>
</dbReference>
<name>A0ABW2UYW8_9BACL</name>
<comment type="caution">
    <text evidence="7">The sequence shown here is derived from an EMBL/GenBank/DDBJ whole genome shotgun (WGS) entry which is preliminary data.</text>
</comment>
<dbReference type="InterPro" id="IPR024923">
    <property type="entry name" value="PG_synth_SpoVB"/>
</dbReference>
<evidence type="ECO:0000256" key="3">
    <source>
        <dbReference type="ARBA" id="ARBA00022692"/>
    </source>
</evidence>
<evidence type="ECO:0000313" key="7">
    <source>
        <dbReference type="EMBL" id="MFC7748440.1"/>
    </source>
</evidence>
<feature type="transmembrane region" description="Helical" evidence="6">
    <location>
        <begin position="269"/>
        <end position="294"/>
    </location>
</feature>
<dbReference type="Pfam" id="PF01943">
    <property type="entry name" value="Polysacc_synt"/>
    <property type="match status" value="1"/>
</dbReference>
<proteinExistence type="predicted"/>
<reference evidence="8" key="1">
    <citation type="journal article" date="2019" name="Int. J. Syst. Evol. Microbiol.">
        <title>The Global Catalogue of Microorganisms (GCM) 10K type strain sequencing project: providing services to taxonomists for standard genome sequencing and annotation.</title>
        <authorList>
            <consortium name="The Broad Institute Genomics Platform"/>
            <consortium name="The Broad Institute Genome Sequencing Center for Infectious Disease"/>
            <person name="Wu L."/>
            <person name="Ma J."/>
        </authorList>
    </citation>
    <scope>NUCLEOTIDE SEQUENCE [LARGE SCALE GENOMIC DNA]</scope>
    <source>
        <strain evidence="8">JCM 18657</strain>
    </source>
</reference>
<feature type="transmembrane region" description="Helical" evidence="6">
    <location>
        <begin position="163"/>
        <end position="180"/>
    </location>
</feature>
<feature type="transmembrane region" description="Helical" evidence="6">
    <location>
        <begin position="12"/>
        <end position="32"/>
    </location>
</feature>